<evidence type="ECO:0000313" key="8">
    <source>
        <dbReference type="Proteomes" id="UP000562254"/>
    </source>
</evidence>
<name>A0A840XW59_9PROT</name>
<dbReference type="Gene3D" id="3.40.309.10">
    <property type="entry name" value="Aldehyde Dehydrogenase, Chain A, domain 2"/>
    <property type="match status" value="1"/>
</dbReference>
<evidence type="ECO:0000256" key="2">
    <source>
        <dbReference type="ARBA" id="ARBA00023002"/>
    </source>
</evidence>
<evidence type="ECO:0000256" key="1">
    <source>
        <dbReference type="ARBA" id="ARBA00009986"/>
    </source>
</evidence>
<protein>
    <recommendedName>
        <fullName evidence="4">Aldehyde dehydrogenase</fullName>
    </recommendedName>
</protein>
<dbReference type="Gene3D" id="3.40.605.10">
    <property type="entry name" value="Aldehyde Dehydrogenase, Chain A, domain 1"/>
    <property type="match status" value="1"/>
</dbReference>
<evidence type="ECO:0000256" key="3">
    <source>
        <dbReference type="ARBA" id="ARBA00023027"/>
    </source>
</evidence>
<dbReference type="Proteomes" id="UP000562254">
    <property type="component" value="Unassembled WGS sequence"/>
</dbReference>
<dbReference type="InterPro" id="IPR012394">
    <property type="entry name" value="Aldehyde_DH_NAD(P)"/>
</dbReference>
<dbReference type="Pfam" id="PF00171">
    <property type="entry name" value="Aldedh"/>
    <property type="match status" value="1"/>
</dbReference>
<keyword evidence="2 4" id="KW-0560">Oxidoreductase</keyword>
<dbReference type="GO" id="GO:0005737">
    <property type="term" value="C:cytoplasm"/>
    <property type="evidence" value="ECO:0007669"/>
    <property type="project" value="TreeGrafter"/>
</dbReference>
<dbReference type="InterPro" id="IPR016160">
    <property type="entry name" value="Ald_DH_CS_CYS"/>
</dbReference>
<dbReference type="PANTHER" id="PTHR43570">
    <property type="entry name" value="ALDEHYDE DEHYDROGENASE"/>
    <property type="match status" value="1"/>
</dbReference>
<organism evidence="7 8">
    <name type="scientific">Neoroseomonas alkaliterrae</name>
    <dbReference type="NCBI Taxonomy" id="1452450"/>
    <lineage>
        <taxon>Bacteria</taxon>
        <taxon>Pseudomonadati</taxon>
        <taxon>Pseudomonadota</taxon>
        <taxon>Alphaproteobacteria</taxon>
        <taxon>Acetobacterales</taxon>
        <taxon>Acetobacteraceae</taxon>
        <taxon>Neoroseomonas</taxon>
    </lineage>
</organism>
<evidence type="ECO:0000259" key="6">
    <source>
        <dbReference type="Pfam" id="PF00171"/>
    </source>
</evidence>
<dbReference type="AlphaFoldDB" id="A0A840XW59"/>
<dbReference type="PANTHER" id="PTHR43570:SF20">
    <property type="entry name" value="ALDEHYDE DEHYDROGENASE ALDX-RELATED"/>
    <property type="match status" value="1"/>
</dbReference>
<dbReference type="InterPro" id="IPR016161">
    <property type="entry name" value="Ald_DH/histidinol_DH"/>
</dbReference>
<feature type="active site" evidence="5">
    <location>
        <position position="210"/>
    </location>
</feature>
<dbReference type="GO" id="GO:0006081">
    <property type="term" value="P:aldehyde metabolic process"/>
    <property type="evidence" value="ECO:0007669"/>
    <property type="project" value="InterPro"/>
</dbReference>
<dbReference type="PIRSF" id="PIRSF036492">
    <property type="entry name" value="ALDH"/>
    <property type="match status" value="1"/>
</dbReference>
<dbReference type="SUPFAM" id="SSF53720">
    <property type="entry name" value="ALDH-like"/>
    <property type="match status" value="1"/>
</dbReference>
<gene>
    <name evidence="7" type="ORF">FHS88_000477</name>
</gene>
<dbReference type="PROSITE" id="PS00070">
    <property type="entry name" value="ALDEHYDE_DEHYDR_CYS"/>
    <property type="match status" value="1"/>
</dbReference>
<feature type="domain" description="Aldehyde dehydrogenase" evidence="6">
    <location>
        <begin position="8"/>
        <end position="415"/>
    </location>
</feature>
<comment type="caution">
    <text evidence="7">The sequence shown here is derived from an EMBL/GenBank/DDBJ whole genome shotgun (WGS) entry which is preliminary data.</text>
</comment>
<dbReference type="EMBL" id="JACIJE010000001">
    <property type="protein sequence ID" value="MBB5688367.1"/>
    <property type="molecule type" value="Genomic_DNA"/>
</dbReference>
<evidence type="ECO:0000313" key="7">
    <source>
        <dbReference type="EMBL" id="MBB5688367.1"/>
    </source>
</evidence>
<proteinExistence type="inferred from homology"/>
<sequence length="446" mass="46360">MSPAEALAALRAAEATDGAPDLAARRELLARLAAETKRRAEDIAAAAAADFGARSRIETLLADALLVADFALHARRHLRRWARPRRVGVPYPFWPARARLEPVPKGIVGILAPWNYPFQLALAPAVDAIAAGNRIAVKPSERTPRCAALVGEVLEAALGPRIARCVTGDAAVAADFAAQPWDHLAFTGGTATGRKVAAAAAPNLVPLTLELGGKCPAIILPGAELGAAARAILVGKALNAGQTCVAPDTVLLVGHGRAAFEAACRAAGIPAPETALVDEAAAARLDRLAAGARLTPLGPDGPGRRRALALAEAPEDHPLLHEEVFGPILPVLERPDLAAAIAWVAARPAPLAIYIFGASPAEEAQIAAGTRSGALVSGRCVEHVGFSALAFGGVGGSGHGRMHGEEGFRSFSNLRARVRHGRFALARMFDPPRSGMAERIVKRLVR</sequence>
<keyword evidence="3" id="KW-0520">NAD</keyword>
<feature type="active site" evidence="5">
    <location>
        <position position="244"/>
    </location>
</feature>
<dbReference type="InterPro" id="IPR015590">
    <property type="entry name" value="Aldehyde_DH_dom"/>
</dbReference>
<dbReference type="InterPro" id="IPR016163">
    <property type="entry name" value="Ald_DH_C"/>
</dbReference>
<dbReference type="InterPro" id="IPR016162">
    <property type="entry name" value="Ald_DH_N"/>
</dbReference>
<evidence type="ECO:0000256" key="5">
    <source>
        <dbReference type="PIRSR" id="PIRSR036492-1"/>
    </source>
</evidence>
<evidence type="ECO:0000256" key="4">
    <source>
        <dbReference type="PIRNR" id="PIRNR036492"/>
    </source>
</evidence>
<reference evidence="7 8" key="1">
    <citation type="submission" date="2020-08" db="EMBL/GenBank/DDBJ databases">
        <title>Genomic Encyclopedia of Type Strains, Phase IV (KMG-IV): sequencing the most valuable type-strain genomes for metagenomic binning, comparative biology and taxonomic classification.</title>
        <authorList>
            <person name="Goeker M."/>
        </authorList>
    </citation>
    <scope>NUCLEOTIDE SEQUENCE [LARGE SCALE GENOMIC DNA]</scope>
    <source>
        <strain evidence="7 8">DSM 25895</strain>
    </source>
</reference>
<dbReference type="RefSeq" id="WP_184480904.1">
    <property type="nucleotide sequence ID" value="NZ_JACIJE010000001.1"/>
</dbReference>
<keyword evidence="8" id="KW-1185">Reference proteome</keyword>
<dbReference type="GO" id="GO:0004029">
    <property type="term" value="F:aldehyde dehydrogenase (NAD+) activity"/>
    <property type="evidence" value="ECO:0007669"/>
    <property type="project" value="TreeGrafter"/>
</dbReference>
<comment type="similarity">
    <text evidence="1 4">Belongs to the aldehyde dehydrogenase family.</text>
</comment>
<accession>A0A840XW59</accession>